<reference evidence="1" key="2">
    <citation type="journal article" date="2015" name="Fish Shellfish Immunol.">
        <title>Early steps in the European eel (Anguilla anguilla)-Vibrio vulnificus interaction in the gills: Role of the RtxA13 toxin.</title>
        <authorList>
            <person name="Callol A."/>
            <person name="Pajuelo D."/>
            <person name="Ebbesson L."/>
            <person name="Teles M."/>
            <person name="MacKenzie S."/>
            <person name="Amaro C."/>
        </authorList>
    </citation>
    <scope>NUCLEOTIDE SEQUENCE</scope>
</reference>
<protein>
    <submittedName>
        <fullName evidence="1">Uncharacterized protein</fullName>
    </submittedName>
</protein>
<reference evidence="1" key="1">
    <citation type="submission" date="2014-11" db="EMBL/GenBank/DDBJ databases">
        <authorList>
            <person name="Amaro Gonzalez C."/>
        </authorList>
    </citation>
    <scope>NUCLEOTIDE SEQUENCE</scope>
</reference>
<name>A0A0E9SIY0_ANGAN</name>
<proteinExistence type="predicted"/>
<evidence type="ECO:0000313" key="1">
    <source>
        <dbReference type="EMBL" id="JAH41314.1"/>
    </source>
</evidence>
<accession>A0A0E9SIY0</accession>
<organism evidence="1">
    <name type="scientific">Anguilla anguilla</name>
    <name type="common">European freshwater eel</name>
    <name type="synonym">Muraena anguilla</name>
    <dbReference type="NCBI Taxonomy" id="7936"/>
    <lineage>
        <taxon>Eukaryota</taxon>
        <taxon>Metazoa</taxon>
        <taxon>Chordata</taxon>
        <taxon>Craniata</taxon>
        <taxon>Vertebrata</taxon>
        <taxon>Euteleostomi</taxon>
        <taxon>Actinopterygii</taxon>
        <taxon>Neopterygii</taxon>
        <taxon>Teleostei</taxon>
        <taxon>Anguilliformes</taxon>
        <taxon>Anguillidae</taxon>
        <taxon>Anguilla</taxon>
    </lineage>
</organism>
<dbReference type="AlphaFoldDB" id="A0A0E9SIY0"/>
<dbReference type="EMBL" id="GBXM01067263">
    <property type="protein sequence ID" value="JAH41314.1"/>
    <property type="molecule type" value="Transcribed_RNA"/>
</dbReference>
<sequence>MIIYTQCRGFHFHIHVTSQPTRLILPCKPMQRNSVPLNSSGVLNMPYTLKKRRNKH</sequence>